<dbReference type="InterPro" id="IPR007685">
    <property type="entry name" value="RelA_SpoT"/>
</dbReference>
<dbReference type="AlphaFoldDB" id="A0AAP9M760"/>
<dbReference type="Pfam" id="PF04607">
    <property type="entry name" value="RelA_SpoT"/>
    <property type="match status" value="1"/>
</dbReference>
<protein>
    <recommendedName>
        <fullName evidence="2">RelA/SpoT domain-containing protein</fullName>
    </recommendedName>
</protein>
<evidence type="ECO:0000259" key="2">
    <source>
        <dbReference type="SMART" id="SM00954"/>
    </source>
</evidence>
<dbReference type="InterPro" id="IPR052366">
    <property type="entry name" value="GTP_Pyrophosphokinase"/>
</dbReference>
<accession>A0AAP9M760</accession>
<reference evidence="3 4" key="1">
    <citation type="submission" date="2019-11" db="EMBL/GenBank/DDBJ databases">
        <title>FDA dAtabase for Regulatory Grade micrObial Sequences (FDA-ARGOS): Supporting development and validation of Infectious Disease Dx tests.</title>
        <authorList>
            <person name="Turner S."/>
            <person name="Byrd R."/>
            <person name="Tallon L."/>
            <person name="Sadzewicz L."/>
            <person name="Vavikolanu K."/>
            <person name="Mehta A."/>
            <person name="Aluvathingal J."/>
            <person name="Nadendla S."/>
            <person name="Myers T."/>
            <person name="Yan Y."/>
            <person name="Sichtig H."/>
        </authorList>
    </citation>
    <scope>NUCLEOTIDE SEQUENCE [LARGE SCALE GENOMIC DNA]</scope>
    <source>
        <strain evidence="3 4">FDAARGOS_739</strain>
    </source>
</reference>
<dbReference type="SMART" id="SM00954">
    <property type="entry name" value="RelA_SpoT"/>
    <property type="match status" value="1"/>
</dbReference>
<dbReference type="InterPro" id="IPR043519">
    <property type="entry name" value="NT_sf"/>
</dbReference>
<dbReference type="GO" id="GO:0015969">
    <property type="term" value="P:guanosine tetraphosphate metabolic process"/>
    <property type="evidence" value="ECO:0007669"/>
    <property type="project" value="InterPro"/>
</dbReference>
<evidence type="ECO:0000313" key="3">
    <source>
        <dbReference type="EMBL" id="QIX94174.1"/>
    </source>
</evidence>
<evidence type="ECO:0000256" key="1">
    <source>
        <dbReference type="ARBA" id="ARBA00004976"/>
    </source>
</evidence>
<organism evidence="3 4">
    <name type="scientific">Enterocloster clostridioformis</name>
    <dbReference type="NCBI Taxonomy" id="1531"/>
    <lineage>
        <taxon>Bacteria</taxon>
        <taxon>Bacillati</taxon>
        <taxon>Bacillota</taxon>
        <taxon>Clostridia</taxon>
        <taxon>Lachnospirales</taxon>
        <taxon>Lachnospiraceae</taxon>
        <taxon>Enterocloster</taxon>
    </lineage>
</organism>
<evidence type="ECO:0000313" key="4">
    <source>
        <dbReference type="Proteomes" id="UP000501069"/>
    </source>
</evidence>
<feature type="domain" description="RelA/SpoT" evidence="2">
    <location>
        <begin position="73"/>
        <end position="193"/>
    </location>
</feature>
<dbReference type="PANTHER" id="PTHR47837">
    <property type="entry name" value="GTP PYROPHOSPHOKINASE YJBM"/>
    <property type="match status" value="1"/>
</dbReference>
<dbReference type="Proteomes" id="UP000501069">
    <property type="component" value="Chromosome"/>
</dbReference>
<dbReference type="EMBL" id="CP050964">
    <property type="protein sequence ID" value="QIX94174.1"/>
    <property type="molecule type" value="Genomic_DNA"/>
</dbReference>
<gene>
    <name evidence="3" type="ORF">FOC47_27275</name>
</gene>
<dbReference type="CDD" id="cd05399">
    <property type="entry name" value="NT_Rel-Spo_like"/>
    <property type="match status" value="1"/>
</dbReference>
<name>A0AAP9M760_9FIRM</name>
<sequence length="347" mass="40611">MNKQSLIEKWEIPKYSKKEIKNAGKAIATPSISNEERDIALEILNNWRSAHAYPLQVIASNLRLRNPTAIVVQRLKRLESITGKLERYSTMDLYRMQDLGGCRVIVDSLDEVYAAILNYKNSRIRHILKREYDYIQEPKDSGYRSYHMVYQFHSDKKETYNKNMLIEIQFRTKLQHTWATALEMMGIYTKSQLKAGIGDKDVLRFFVLVSSVFAKMEYAPIVPNTIDDYNKLIEEIKSIDKNHHILEKLEHLSYVAHYMNKNEMTKRKFSYYLLTMNSNYKEVKIHMYSPKEAELAISAYNEIEKTGNDYLDTVLVSATSIDSLKIAYPNYFTDISGFIEMMKRILA</sequence>
<dbReference type="Gene3D" id="3.30.460.10">
    <property type="entry name" value="Beta Polymerase, domain 2"/>
    <property type="match status" value="1"/>
</dbReference>
<proteinExistence type="predicted"/>
<dbReference type="SUPFAM" id="SSF81301">
    <property type="entry name" value="Nucleotidyltransferase"/>
    <property type="match status" value="1"/>
</dbReference>
<dbReference type="PANTHER" id="PTHR47837:SF1">
    <property type="entry name" value="GTP PYROPHOSPHOKINASE YJBM"/>
    <property type="match status" value="1"/>
</dbReference>
<comment type="pathway">
    <text evidence="1">Purine metabolism; ppGpp biosynthesis; ppGpp from GTP: step 1/2.</text>
</comment>